<reference evidence="2" key="1">
    <citation type="submission" date="2022-01" db="EMBL/GenBank/DDBJ databases">
        <title>Comparative genomics reveals a dynamic genome evolution in the ectomycorrhizal milk-cap (Lactarius) mushrooms.</title>
        <authorList>
            <consortium name="DOE Joint Genome Institute"/>
            <person name="Lebreton A."/>
            <person name="Tang N."/>
            <person name="Kuo A."/>
            <person name="LaButti K."/>
            <person name="Drula E."/>
            <person name="Barry K."/>
            <person name="Clum A."/>
            <person name="Lipzen A."/>
            <person name="Mousain D."/>
            <person name="Ng V."/>
            <person name="Wang R."/>
            <person name="Wang X."/>
            <person name="Dai Y."/>
            <person name="Henrissat B."/>
            <person name="Grigoriev I.V."/>
            <person name="Guerin-Laguette A."/>
            <person name="Yu F."/>
            <person name="Martin F.M."/>
        </authorList>
    </citation>
    <scope>NUCLEOTIDE SEQUENCE</scope>
    <source>
        <strain evidence="2">QP</strain>
    </source>
</reference>
<feature type="compositionally biased region" description="Polar residues" evidence="1">
    <location>
        <begin position="368"/>
        <end position="381"/>
    </location>
</feature>
<gene>
    <name evidence="2" type="ORF">EDB92DRAFT_1480547</name>
</gene>
<proteinExistence type="predicted"/>
<comment type="caution">
    <text evidence="2">The sequence shown here is derived from an EMBL/GenBank/DDBJ whole genome shotgun (WGS) entry which is preliminary data.</text>
</comment>
<protein>
    <submittedName>
        <fullName evidence="2">Uncharacterized protein</fullName>
    </submittedName>
</protein>
<feature type="region of interest" description="Disordered" evidence="1">
    <location>
        <begin position="364"/>
        <end position="426"/>
    </location>
</feature>
<evidence type="ECO:0000256" key="1">
    <source>
        <dbReference type="SAM" id="MobiDB-lite"/>
    </source>
</evidence>
<sequence>MDVAPFGTIPQFFHRFIDAEWDGLLSSIEFGLWLGKADHHDTDTAYYLRIMVSIILPRVEERDERWFKLATDNMDIARHVLKSYLTHGDSILLATCIHVLRNIIHADDWIRWPGDVTTLQRTLALVSNFDIEDTLPRLQHDFCDLWNWVVSRAKASKNNQTGSHYIIVLKTIRRAYIALHQDTDSAPTAFSASTTDDAHALSSPFSYPECRVSSHSWLTSQIYDSPEPINSPVLPPARLSTTSSDLSLPASHPYYGSSPYGWPMYYPMSQSPVNPLNYTPQSAQLNNNVHPLYTTASPMSIFESHYPPVIPTYPVTTGATRGSFDMATGTVPYSAPENPHTSPDVPDIPSTSTSALALDLGSIFTAGGQPSSDLPTSQSDGSMLYVPAEPSTPEAPLSVPTAQGDTISDRQANKNGSDSMAAPYGDVVDVGPRFYDKSALSSSPIPAVIPMHSSEDA</sequence>
<dbReference type="EMBL" id="JAKELL010000074">
    <property type="protein sequence ID" value="KAH8984636.1"/>
    <property type="molecule type" value="Genomic_DNA"/>
</dbReference>
<evidence type="ECO:0000313" key="2">
    <source>
        <dbReference type="EMBL" id="KAH8984636.1"/>
    </source>
</evidence>
<accession>A0AAD4L8N8</accession>
<dbReference type="AlphaFoldDB" id="A0AAD4L8N8"/>
<dbReference type="Proteomes" id="UP001201163">
    <property type="component" value="Unassembled WGS sequence"/>
</dbReference>
<organism evidence="2 3">
    <name type="scientific">Lactarius akahatsu</name>
    <dbReference type="NCBI Taxonomy" id="416441"/>
    <lineage>
        <taxon>Eukaryota</taxon>
        <taxon>Fungi</taxon>
        <taxon>Dikarya</taxon>
        <taxon>Basidiomycota</taxon>
        <taxon>Agaricomycotina</taxon>
        <taxon>Agaricomycetes</taxon>
        <taxon>Russulales</taxon>
        <taxon>Russulaceae</taxon>
        <taxon>Lactarius</taxon>
    </lineage>
</organism>
<evidence type="ECO:0000313" key="3">
    <source>
        <dbReference type="Proteomes" id="UP001201163"/>
    </source>
</evidence>
<keyword evidence="3" id="KW-1185">Reference proteome</keyword>
<name>A0AAD4L8N8_9AGAM</name>